<organism evidence="1 2">
    <name type="scientific">Paenibacillus alvei</name>
    <name type="common">Bacillus alvei</name>
    <dbReference type="NCBI Taxonomy" id="44250"/>
    <lineage>
        <taxon>Bacteria</taxon>
        <taxon>Bacillati</taxon>
        <taxon>Bacillota</taxon>
        <taxon>Bacilli</taxon>
        <taxon>Bacillales</taxon>
        <taxon>Paenibacillaceae</taxon>
        <taxon>Paenibacillus</taxon>
    </lineage>
</organism>
<evidence type="ECO:0000313" key="1">
    <source>
        <dbReference type="EMBL" id="SYX81608.1"/>
    </source>
</evidence>
<dbReference type="AlphaFoldDB" id="A0A383R3T0"/>
<name>A0A383R3T0_PAEAL</name>
<gene>
    <name evidence="1" type="ORF">PBLR_10027</name>
</gene>
<proteinExistence type="predicted"/>
<protein>
    <submittedName>
        <fullName evidence="1">Uncharacterized protein</fullName>
    </submittedName>
</protein>
<dbReference type="EMBL" id="LS992241">
    <property type="protein sequence ID" value="SYX81608.1"/>
    <property type="molecule type" value="Genomic_DNA"/>
</dbReference>
<accession>A0A383R3T0</accession>
<sequence length="36" mass="4186">MDRIVEIMSQMSGLILLYILGDTPVVHNENMKLRRV</sequence>
<reference evidence="2" key="1">
    <citation type="submission" date="2018-08" db="EMBL/GenBank/DDBJ databases">
        <authorList>
            <person name="Chevrot R."/>
        </authorList>
    </citation>
    <scope>NUCLEOTIDE SEQUENCE [LARGE SCALE GENOMIC DNA]</scope>
</reference>
<dbReference type="Proteomes" id="UP000304148">
    <property type="component" value="Chromosome"/>
</dbReference>
<evidence type="ECO:0000313" key="2">
    <source>
        <dbReference type="Proteomes" id="UP000304148"/>
    </source>
</evidence>